<protein>
    <submittedName>
        <fullName evidence="2">VWA domain-containing protein</fullName>
    </submittedName>
</protein>
<dbReference type="SMART" id="SM00327">
    <property type="entry name" value="VWA"/>
    <property type="match status" value="1"/>
</dbReference>
<evidence type="ECO:0000259" key="1">
    <source>
        <dbReference type="SMART" id="SM00327"/>
    </source>
</evidence>
<dbReference type="InterPro" id="IPR002035">
    <property type="entry name" value="VWF_A"/>
</dbReference>
<name>A0A916VTZ8_9RHOB</name>
<dbReference type="AlphaFoldDB" id="A0A916VTZ8"/>
<organism evidence="2 3">
    <name type="scientific">Neptunicoccus cionae</name>
    <dbReference type="NCBI Taxonomy" id="2035344"/>
    <lineage>
        <taxon>Bacteria</taxon>
        <taxon>Pseudomonadati</taxon>
        <taxon>Pseudomonadota</taxon>
        <taxon>Alphaproteobacteria</taxon>
        <taxon>Rhodobacterales</taxon>
        <taxon>Paracoccaceae</taxon>
        <taxon>Neptunicoccus</taxon>
    </lineage>
</organism>
<feature type="domain" description="VWFA" evidence="1">
    <location>
        <begin position="223"/>
        <end position="384"/>
    </location>
</feature>
<dbReference type="InterPro" id="IPR008912">
    <property type="entry name" value="Uncharacterised_CoxE"/>
</dbReference>
<dbReference type="Gene3D" id="3.40.50.410">
    <property type="entry name" value="von Willebrand factor, type A domain"/>
    <property type="match status" value="1"/>
</dbReference>
<dbReference type="PIRSF" id="PIRSF010256">
    <property type="entry name" value="CoxE_vWa"/>
    <property type="match status" value="1"/>
</dbReference>
<evidence type="ECO:0000313" key="2">
    <source>
        <dbReference type="EMBL" id="GGA33768.1"/>
    </source>
</evidence>
<reference evidence="2" key="1">
    <citation type="journal article" date="2014" name="Int. J. Syst. Evol. Microbiol.">
        <title>Complete genome sequence of Corynebacterium casei LMG S-19264T (=DSM 44701T), isolated from a smear-ripened cheese.</title>
        <authorList>
            <consortium name="US DOE Joint Genome Institute (JGI-PGF)"/>
            <person name="Walter F."/>
            <person name="Albersmeier A."/>
            <person name="Kalinowski J."/>
            <person name="Ruckert C."/>
        </authorList>
    </citation>
    <scope>NUCLEOTIDE SEQUENCE</scope>
    <source>
        <strain evidence="2">CGMCC 1.15880</strain>
    </source>
</reference>
<dbReference type="Proteomes" id="UP000628017">
    <property type="component" value="Unassembled WGS sequence"/>
</dbReference>
<dbReference type="Pfam" id="PF05762">
    <property type="entry name" value="VWA_CoxE"/>
    <property type="match status" value="1"/>
</dbReference>
<dbReference type="RefSeq" id="WP_188678926.1">
    <property type="nucleotide sequence ID" value="NZ_BMKA01000012.1"/>
</dbReference>
<gene>
    <name evidence="2" type="ORF">GCM10011498_38730</name>
</gene>
<dbReference type="InterPro" id="IPR036465">
    <property type="entry name" value="vWFA_dom_sf"/>
</dbReference>
<sequence length="413" mass="46181">MSRTNGILPPQGRLSRNIIYFVRTLRRAGVPVGPAQTLGAIRAVEAAGFTERRDFFFTLRACLVSRAEHLDVFERVFSMFWRDPEFIETMIQTMLPMIQTQHAPKAPKTAEQRAAEAMLEGAPPPAQPDVEDAREEVELDAQFSLSANEKLQSMDFEQMSNAEMAEAKQAIARMSLPIKPIRNRRLTASHSGSRIDARATMRRAMRTGGEVLKLPRRTQGQRNPDLVALCDISGSMSTYSRLFMHFLHSVSVTKGQGWAQVHSFTFGTRLTNITRSLSQRDPDAALKTVGQQAEDWDGGTRIGESLAAFNKDWSRRVLSRGAVVLLVTDGLERQDPEELAREARRLRLSSRQVIWLNPLMRWDGFSPQAAGIRALLPHVDSFHSCHSLNALRDLTEALSSGGSGEKQRLMGML</sequence>
<dbReference type="CDD" id="cd00198">
    <property type="entry name" value="vWFA"/>
    <property type="match status" value="1"/>
</dbReference>
<keyword evidence="3" id="KW-1185">Reference proteome</keyword>
<comment type="caution">
    <text evidence="2">The sequence shown here is derived from an EMBL/GenBank/DDBJ whole genome shotgun (WGS) entry which is preliminary data.</text>
</comment>
<proteinExistence type="predicted"/>
<dbReference type="PANTHER" id="PTHR39338">
    <property type="entry name" value="BLL5662 PROTEIN-RELATED"/>
    <property type="match status" value="1"/>
</dbReference>
<dbReference type="EMBL" id="BMKA01000012">
    <property type="protein sequence ID" value="GGA33768.1"/>
    <property type="molecule type" value="Genomic_DNA"/>
</dbReference>
<dbReference type="InterPro" id="IPR011195">
    <property type="entry name" value="UCP010256"/>
</dbReference>
<dbReference type="SUPFAM" id="SSF53300">
    <property type="entry name" value="vWA-like"/>
    <property type="match status" value="1"/>
</dbReference>
<dbReference type="PANTHER" id="PTHR39338:SF6">
    <property type="entry name" value="BLL5662 PROTEIN"/>
    <property type="match status" value="1"/>
</dbReference>
<evidence type="ECO:0000313" key="3">
    <source>
        <dbReference type="Proteomes" id="UP000628017"/>
    </source>
</evidence>
<accession>A0A916VTZ8</accession>
<reference evidence="2" key="2">
    <citation type="submission" date="2020-09" db="EMBL/GenBank/DDBJ databases">
        <authorList>
            <person name="Sun Q."/>
            <person name="Zhou Y."/>
        </authorList>
    </citation>
    <scope>NUCLEOTIDE SEQUENCE</scope>
    <source>
        <strain evidence="2">CGMCC 1.15880</strain>
    </source>
</reference>